<comment type="caution">
    <text evidence="1">The sequence shown here is derived from an EMBL/GenBank/DDBJ whole genome shotgun (WGS) entry which is preliminary data.</text>
</comment>
<gene>
    <name evidence="1" type="ORF">D777_00118</name>
</gene>
<dbReference type="RefSeq" id="WP_036127570.1">
    <property type="nucleotide sequence ID" value="NZ_ANIE01000001.1"/>
</dbReference>
<evidence type="ECO:0000313" key="2">
    <source>
        <dbReference type="Proteomes" id="UP000035057"/>
    </source>
</evidence>
<proteinExistence type="predicted"/>
<keyword evidence="2" id="KW-1185">Reference proteome</keyword>
<sequence length="66" mass="7400">MGDEQLKHITVTAKNFAQLDLQPGQRLALRYVVMQRLHVDGSGVLYLATERATGEEVHVHVLYPKG</sequence>
<organism evidence="1 2">
    <name type="scientific">Marinobacter nitratireducens</name>
    <dbReference type="NCBI Taxonomy" id="1137280"/>
    <lineage>
        <taxon>Bacteria</taxon>
        <taxon>Pseudomonadati</taxon>
        <taxon>Pseudomonadota</taxon>
        <taxon>Gammaproteobacteria</taxon>
        <taxon>Pseudomonadales</taxon>
        <taxon>Marinobacteraceae</taxon>
        <taxon>Marinobacter</taxon>
    </lineage>
</organism>
<dbReference type="AlphaFoldDB" id="A0A072NJ14"/>
<dbReference type="Proteomes" id="UP000035057">
    <property type="component" value="Unassembled WGS sequence"/>
</dbReference>
<accession>A0A072NJ14</accession>
<dbReference type="PATRIC" id="fig|1137280.3.peg.116"/>
<dbReference type="EMBL" id="ANIE01000001">
    <property type="protein sequence ID" value="KEF33110.1"/>
    <property type="molecule type" value="Genomic_DNA"/>
</dbReference>
<evidence type="ECO:0000313" key="1">
    <source>
        <dbReference type="EMBL" id="KEF33110.1"/>
    </source>
</evidence>
<reference evidence="1 2" key="1">
    <citation type="submission" date="2012-12" db="EMBL/GenBank/DDBJ databases">
        <title>Genome assembly of Marinobacter sp. AK21.</title>
        <authorList>
            <person name="Khatri I."/>
            <person name="Kumar R."/>
            <person name="Vaidya B."/>
            <person name="Subramanian S."/>
            <person name="Pinnaka A."/>
        </authorList>
    </citation>
    <scope>NUCLEOTIDE SEQUENCE [LARGE SCALE GENOMIC DNA]</scope>
    <source>
        <strain evidence="1 2">AK21</strain>
    </source>
</reference>
<protein>
    <submittedName>
        <fullName evidence="1">Uncharacterized protein</fullName>
    </submittedName>
</protein>
<name>A0A072NJ14_9GAMM</name>